<evidence type="ECO:0000313" key="2">
    <source>
        <dbReference type="EMBL" id="CAD7705220.1"/>
    </source>
</evidence>
<dbReference type="Proteomes" id="UP000708148">
    <property type="component" value="Unassembled WGS sequence"/>
</dbReference>
<name>A0A8S1JBS1_9CHLO</name>
<comment type="caution">
    <text evidence="2">The sequence shown here is derived from an EMBL/GenBank/DDBJ whole genome shotgun (WGS) entry which is preliminary data.</text>
</comment>
<organism evidence="2 3">
    <name type="scientific">Ostreobium quekettii</name>
    <dbReference type="NCBI Taxonomy" id="121088"/>
    <lineage>
        <taxon>Eukaryota</taxon>
        <taxon>Viridiplantae</taxon>
        <taxon>Chlorophyta</taxon>
        <taxon>core chlorophytes</taxon>
        <taxon>Ulvophyceae</taxon>
        <taxon>TCBD clade</taxon>
        <taxon>Bryopsidales</taxon>
        <taxon>Ostreobineae</taxon>
        <taxon>Ostreobiaceae</taxon>
        <taxon>Ostreobium</taxon>
    </lineage>
</organism>
<protein>
    <submittedName>
        <fullName evidence="2">Uncharacterized protein</fullName>
    </submittedName>
</protein>
<sequence>MKVQLQLFYDGSLLISYINHAPEAPCQAAFGIFSGSPVSFDEAIFNAESPAYVSGDISNADTGVEFSEETFEVVPAPSLGDIDAGSSQGKPEPKGLSVEANPSLVALGGTFTAGSFPFVNSSVAFTPLSDGEATGVEYSTCTIPDVRQSGDLFALEAEAERDYAAIILQGHNTFPFFGRNYSRVFAHKNGYIFFDEDDPRSLGSDSCLLATEGSPPLINAFCSNYSELLFPADN</sequence>
<keyword evidence="3" id="KW-1185">Reference proteome</keyword>
<dbReference type="EMBL" id="CAJHUC010003056">
    <property type="protein sequence ID" value="CAD7705220.1"/>
    <property type="molecule type" value="Genomic_DNA"/>
</dbReference>
<proteinExistence type="predicted"/>
<accession>A0A8S1JBS1</accession>
<feature type="non-terminal residue" evidence="2">
    <location>
        <position position="1"/>
    </location>
</feature>
<reference evidence="2" key="1">
    <citation type="submission" date="2020-12" db="EMBL/GenBank/DDBJ databases">
        <authorList>
            <person name="Iha C."/>
        </authorList>
    </citation>
    <scope>NUCLEOTIDE SEQUENCE</scope>
</reference>
<dbReference type="AlphaFoldDB" id="A0A8S1JBS1"/>
<gene>
    <name evidence="2" type="ORF">OSTQU699_LOCUS10575</name>
</gene>
<feature type="region of interest" description="Disordered" evidence="1">
    <location>
        <begin position="77"/>
        <end position="96"/>
    </location>
</feature>
<evidence type="ECO:0000313" key="3">
    <source>
        <dbReference type="Proteomes" id="UP000708148"/>
    </source>
</evidence>
<evidence type="ECO:0000256" key="1">
    <source>
        <dbReference type="SAM" id="MobiDB-lite"/>
    </source>
</evidence>